<reference evidence="2" key="2">
    <citation type="submission" date="2013-04" db="UniProtKB">
        <authorList>
            <consortium name="EnsemblPlants"/>
        </authorList>
    </citation>
    <scope>IDENTIFICATION</scope>
</reference>
<sequence length="265" mass="28479">MTPVAAENPTYAVSGTTGHDRREVDGRGDESTLGLGHADRRHRHVEHRGGAVVVHPHLHRLSADEAQVVEDPRGVVVVAGAVVLHGPHAVDVDADVVAVHVLELWVEHGIELDGEDVVVGLPVVTDVEYAEVLAGVEGGETRAGRDHERHAVVAQDGEVGHDGEDKHGREGLDGAARASPQANRRRVERVSGHLVRAVAEHEEAVGRHGSHAIEREVGAAEAVVGELVDGEHTSMVRANDSEQEEQQEEAVITHRELCSRRCVRL</sequence>
<proteinExistence type="predicted"/>
<keyword evidence="3" id="KW-1185">Reference proteome</keyword>
<name>J3LZU9_ORYBR</name>
<dbReference type="AlphaFoldDB" id="J3LZU9"/>
<feature type="compositionally biased region" description="Basic and acidic residues" evidence="1">
    <location>
        <begin position="158"/>
        <end position="172"/>
    </location>
</feature>
<evidence type="ECO:0000313" key="3">
    <source>
        <dbReference type="Proteomes" id="UP000006038"/>
    </source>
</evidence>
<feature type="region of interest" description="Disordered" evidence="1">
    <location>
        <begin position="154"/>
        <end position="186"/>
    </location>
</feature>
<dbReference type="HOGENOM" id="CLU_1052062_0_0_1"/>
<reference evidence="2" key="1">
    <citation type="journal article" date="2013" name="Nat. Commun.">
        <title>Whole-genome sequencing of Oryza brachyantha reveals mechanisms underlying Oryza genome evolution.</title>
        <authorList>
            <person name="Chen J."/>
            <person name="Huang Q."/>
            <person name="Gao D."/>
            <person name="Wang J."/>
            <person name="Lang Y."/>
            <person name="Liu T."/>
            <person name="Li B."/>
            <person name="Bai Z."/>
            <person name="Luis Goicoechea J."/>
            <person name="Liang C."/>
            <person name="Chen C."/>
            <person name="Zhang W."/>
            <person name="Sun S."/>
            <person name="Liao Y."/>
            <person name="Zhang X."/>
            <person name="Yang L."/>
            <person name="Song C."/>
            <person name="Wang M."/>
            <person name="Shi J."/>
            <person name="Liu G."/>
            <person name="Liu J."/>
            <person name="Zhou H."/>
            <person name="Zhou W."/>
            <person name="Yu Q."/>
            <person name="An N."/>
            <person name="Chen Y."/>
            <person name="Cai Q."/>
            <person name="Wang B."/>
            <person name="Liu B."/>
            <person name="Min J."/>
            <person name="Huang Y."/>
            <person name="Wu H."/>
            <person name="Li Z."/>
            <person name="Zhang Y."/>
            <person name="Yin Y."/>
            <person name="Song W."/>
            <person name="Jiang J."/>
            <person name="Jackson S.A."/>
            <person name="Wing R.A."/>
            <person name="Wang J."/>
            <person name="Chen M."/>
        </authorList>
    </citation>
    <scope>NUCLEOTIDE SEQUENCE [LARGE SCALE GENOMIC DNA]</scope>
    <source>
        <strain evidence="2">cv. IRGC 101232</strain>
    </source>
</reference>
<dbReference type="EnsemblPlants" id="OB04G26740.1">
    <property type="protein sequence ID" value="OB04G26740.1"/>
    <property type="gene ID" value="OB04G26740"/>
</dbReference>
<feature type="region of interest" description="Disordered" evidence="1">
    <location>
        <begin position="1"/>
        <end position="41"/>
    </location>
</feature>
<dbReference type="Gramene" id="OB04G26740.1">
    <property type="protein sequence ID" value="OB04G26740.1"/>
    <property type="gene ID" value="OB04G26740"/>
</dbReference>
<protein>
    <submittedName>
        <fullName evidence="2">Uncharacterized protein</fullName>
    </submittedName>
</protein>
<evidence type="ECO:0000256" key="1">
    <source>
        <dbReference type="SAM" id="MobiDB-lite"/>
    </source>
</evidence>
<accession>J3LZU9</accession>
<organism evidence="2">
    <name type="scientific">Oryza brachyantha</name>
    <name type="common">malo sina</name>
    <dbReference type="NCBI Taxonomy" id="4533"/>
    <lineage>
        <taxon>Eukaryota</taxon>
        <taxon>Viridiplantae</taxon>
        <taxon>Streptophyta</taxon>
        <taxon>Embryophyta</taxon>
        <taxon>Tracheophyta</taxon>
        <taxon>Spermatophyta</taxon>
        <taxon>Magnoliopsida</taxon>
        <taxon>Liliopsida</taxon>
        <taxon>Poales</taxon>
        <taxon>Poaceae</taxon>
        <taxon>BOP clade</taxon>
        <taxon>Oryzoideae</taxon>
        <taxon>Oryzeae</taxon>
        <taxon>Oryzinae</taxon>
        <taxon>Oryza</taxon>
    </lineage>
</organism>
<evidence type="ECO:0000313" key="2">
    <source>
        <dbReference type="EnsemblPlants" id="OB04G26740.1"/>
    </source>
</evidence>
<dbReference type="Proteomes" id="UP000006038">
    <property type="component" value="Chromosome 4"/>
</dbReference>
<feature type="compositionally biased region" description="Basic and acidic residues" evidence="1">
    <location>
        <begin position="18"/>
        <end position="30"/>
    </location>
</feature>